<gene>
    <name evidence="2" type="ORF">EXIGLDRAFT_779707</name>
</gene>
<dbReference type="Proteomes" id="UP000077266">
    <property type="component" value="Unassembled WGS sequence"/>
</dbReference>
<organism evidence="2 3">
    <name type="scientific">Exidia glandulosa HHB12029</name>
    <dbReference type="NCBI Taxonomy" id="1314781"/>
    <lineage>
        <taxon>Eukaryota</taxon>
        <taxon>Fungi</taxon>
        <taxon>Dikarya</taxon>
        <taxon>Basidiomycota</taxon>
        <taxon>Agaricomycotina</taxon>
        <taxon>Agaricomycetes</taxon>
        <taxon>Auriculariales</taxon>
        <taxon>Exidiaceae</taxon>
        <taxon>Exidia</taxon>
    </lineage>
</organism>
<sequence>MQLSPTFLSLFVVLAAPATRALCCIEGTPTCTTFAKSPVENGIFNADIWVPEGAKNVLTNATLNKLENIICCCTAISAAACSTTCLP</sequence>
<proteinExistence type="predicted"/>
<evidence type="ECO:0000313" key="2">
    <source>
        <dbReference type="EMBL" id="KZV81459.1"/>
    </source>
</evidence>
<keyword evidence="3" id="KW-1185">Reference proteome</keyword>
<dbReference type="InParanoid" id="A0A165ZCK9"/>
<accession>A0A165ZCK9</accession>
<dbReference type="AlphaFoldDB" id="A0A165ZCK9"/>
<evidence type="ECO:0008006" key="4">
    <source>
        <dbReference type="Google" id="ProtNLM"/>
    </source>
</evidence>
<keyword evidence="1" id="KW-0732">Signal</keyword>
<protein>
    <recommendedName>
        <fullName evidence="4">Hydrophobin</fullName>
    </recommendedName>
</protein>
<reference evidence="2 3" key="1">
    <citation type="journal article" date="2016" name="Mol. Biol. Evol.">
        <title>Comparative Genomics of Early-Diverging Mushroom-Forming Fungi Provides Insights into the Origins of Lignocellulose Decay Capabilities.</title>
        <authorList>
            <person name="Nagy L.G."/>
            <person name="Riley R."/>
            <person name="Tritt A."/>
            <person name="Adam C."/>
            <person name="Daum C."/>
            <person name="Floudas D."/>
            <person name="Sun H."/>
            <person name="Yadav J.S."/>
            <person name="Pangilinan J."/>
            <person name="Larsson K.H."/>
            <person name="Matsuura K."/>
            <person name="Barry K."/>
            <person name="Labutti K."/>
            <person name="Kuo R."/>
            <person name="Ohm R.A."/>
            <person name="Bhattacharya S.S."/>
            <person name="Shirouzu T."/>
            <person name="Yoshinaga Y."/>
            <person name="Martin F.M."/>
            <person name="Grigoriev I.V."/>
            <person name="Hibbett D.S."/>
        </authorList>
    </citation>
    <scope>NUCLEOTIDE SEQUENCE [LARGE SCALE GENOMIC DNA]</scope>
    <source>
        <strain evidence="2 3">HHB12029</strain>
    </source>
</reference>
<feature type="chain" id="PRO_5007869931" description="Hydrophobin" evidence="1">
    <location>
        <begin position="22"/>
        <end position="87"/>
    </location>
</feature>
<dbReference type="EMBL" id="KV426391">
    <property type="protein sequence ID" value="KZV81459.1"/>
    <property type="molecule type" value="Genomic_DNA"/>
</dbReference>
<evidence type="ECO:0000256" key="1">
    <source>
        <dbReference type="SAM" id="SignalP"/>
    </source>
</evidence>
<evidence type="ECO:0000313" key="3">
    <source>
        <dbReference type="Proteomes" id="UP000077266"/>
    </source>
</evidence>
<name>A0A165ZCK9_EXIGL</name>
<feature type="signal peptide" evidence="1">
    <location>
        <begin position="1"/>
        <end position="21"/>
    </location>
</feature>